<evidence type="ECO:0000313" key="1">
    <source>
        <dbReference type="EMBL" id="KAG2326558.1"/>
    </source>
</evidence>
<keyword evidence="2" id="KW-1185">Reference proteome</keyword>
<accession>A0A8X8B9Q0</accession>
<evidence type="ECO:0000313" key="2">
    <source>
        <dbReference type="Proteomes" id="UP000886595"/>
    </source>
</evidence>
<protein>
    <submittedName>
        <fullName evidence="1">Uncharacterized protein</fullName>
    </submittedName>
</protein>
<dbReference type="EMBL" id="JAAMPC010000002">
    <property type="protein sequence ID" value="KAG2326558.1"/>
    <property type="molecule type" value="Genomic_DNA"/>
</dbReference>
<gene>
    <name evidence="1" type="ORF">Bca52824_009286</name>
</gene>
<dbReference type="Proteomes" id="UP000886595">
    <property type="component" value="Unassembled WGS sequence"/>
</dbReference>
<comment type="caution">
    <text evidence="1">The sequence shown here is derived from an EMBL/GenBank/DDBJ whole genome shotgun (WGS) entry which is preliminary data.</text>
</comment>
<reference evidence="1 2" key="1">
    <citation type="submission" date="2020-02" db="EMBL/GenBank/DDBJ databases">
        <authorList>
            <person name="Ma Q."/>
            <person name="Huang Y."/>
            <person name="Song X."/>
            <person name="Pei D."/>
        </authorList>
    </citation>
    <scope>NUCLEOTIDE SEQUENCE [LARGE SCALE GENOMIC DNA]</scope>
    <source>
        <strain evidence="1">Sxm20200214</strain>
        <tissue evidence="1">Leaf</tissue>
    </source>
</reference>
<sequence length="52" mass="5804">MGCFNLVLTEANTLATEIATSVTRDRRTQSYVAYKGLVWLEARIIQEATAAR</sequence>
<name>A0A8X8B9Q0_BRACI</name>
<dbReference type="AlphaFoldDB" id="A0A8X8B9Q0"/>
<proteinExistence type="predicted"/>
<organism evidence="1 2">
    <name type="scientific">Brassica carinata</name>
    <name type="common">Ethiopian mustard</name>
    <name type="synonym">Abyssinian cabbage</name>
    <dbReference type="NCBI Taxonomy" id="52824"/>
    <lineage>
        <taxon>Eukaryota</taxon>
        <taxon>Viridiplantae</taxon>
        <taxon>Streptophyta</taxon>
        <taxon>Embryophyta</taxon>
        <taxon>Tracheophyta</taxon>
        <taxon>Spermatophyta</taxon>
        <taxon>Magnoliopsida</taxon>
        <taxon>eudicotyledons</taxon>
        <taxon>Gunneridae</taxon>
        <taxon>Pentapetalae</taxon>
        <taxon>rosids</taxon>
        <taxon>malvids</taxon>
        <taxon>Brassicales</taxon>
        <taxon>Brassicaceae</taxon>
        <taxon>Brassiceae</taxon>
        <taxon>Brassica</taxon>
    </lineage>
</organism>
<dbReference type="OrthoDB" id="10518355at2759"/>